<feature type="transmembrane region" description="Helical" evidence="1">
    <location>
        <begin position="209"/>
        <end position="227"/>
    </location>
</feature>
<dbReference type="InterPro" id="IPR052734">
    <property type="entry name" value="Nod_factor_acetyltransferase"/>
</dbReference>
<feature type="transmembrane region" description="Helical" evidence="1">
    <location>
        <begin position="178"/>
        <end position="197"/>
    </location>
</feature>
<dbReference type="InterPro" id="IPR002656">
    <property type="entry name" value="Acyl_transf_3_dom"/>
</dbReference>
<dbReference type="PANTHER" id="PTHR37312:SF1">
    <property type="entry name" value="MEMBRANE-BOUND ACYLTRANSFERASE YKRP-RELATED"/>
    <property type="match status" value="1"/>
</dbReference>
<dbReference type="Proteomes" id="UP000184192">
    <property type="component" value="Unassembled WGS sequence"/>
</dbReference>
<reference evidence="4" key="1">
    <citation type="submission" date="2016-11" db="EMBL/GenBank/DDBJ databases">
        <authorList>
            <person name="Varghese N."/>
            <person name="Submissions S."/>
        </authorList>
    </citation>
    <scope>NUCLEOTIDE SEQUENCE [LARGE SCALE GENOMIC DNA]</scope>
    <source>
        <strain evidence="4">DSM 26884</strain>
    </source>
</reference>
<dbReference type="EMBL" id="FQZN01000021">
    <property type="protein sequence ID" value="SHJ29038.1"/>
    <property type="molecule type" value="Genomic_DNA"/>
</dbReference>
<evidence type="ECO:0000313" key="3">
    <source>
        <dbReference type="EMBL" id="SHJ29038.1"/>
    </source>
</evidence>
<feature type="transmembrane region" description="Helical" evidence="1">
    <location>
        <begin position="7"/>
        <end position="23"/>
    </location>
</feature>
<feature type="transmembrane region" description="Helical" evidence="1">
    <location>
        <begin position="271"/>
        <end position="288"/>
    </location>
</feature>
<sequence length="330" mass="38301">MQRERYIDMAKGLAILCIVLLHYENGLFPTEVNTFVGSFMISMFYVTSGWLMASRKNISTTKELLQKRWKQLGIPYCYWTVIILVFDFILLLAGYYDLNLIAREAYKSVTLRGIGTLWFLPALFWGELVWHWLYKKKIWIQTAVFLAIIAYMNIYHHIFDAQQETIYRIINAPFRTMLNISGACIGIAGGYYFFHLIGKKFSNLSRKQLLSIGICLCTSAFVLVNYLPEPLSFFNMILASLIGPWGILCLSKATQDCRIMNYFDFWGRNSLLLMVTHYSIIEVLFQWGAEGVFHETFSHWVSLACFCLSMPIQHLLVPLFDKHFKSLLGK</sequence>
<feature type="domain" description="Acyltransferase 3" evidence="2">
    <location>
        <begin position="5"/>
        <end position="308"/>
    </location>
</feature>
<dbReference type="Pfam" id="PF01757">
    <property type="entry name" value="Acyl_transf_3"/>
    <property type="match status" value="1"/>
</dbReference>
<feature type="transmembrane region" description="Helical" evidence="1">
    <location>
        <begin position="74"/>
        <end position="96"/>
    </location>
</feature>
<proteinExistence type="predicted"/>
<gene>
    <name evidence="3" type="ORF">SAMN05444350_12139</name>
</gene>
<keyword evidence="4" id="KW-1185">Reference proteome</keyword>
<dbReference type="GeneID" id="92713304"/>
<feature type="transmembrane region" description="Helical" evidence="1">
    <location>
        <begin position="108"/>
        <end position="126"/>
    </location>
</feature>
<dbReference type="GO" id="GO:0016747">
    <property type="term" value="F:acyltransferase activity, transferring groups other than amino-acyl groups"/>
    <property type="evidence" value="ECO:0007669"/>
    <property type="project" value="InterPro"/>
</dbReference>
<dbReference type="PANTHER" id="PTHR37312">
    <property type="entry name" value="MEMBRANE-BOUND ACYLTRANSFERASE YKRP-RELATED"/>
    <property type="match status" value="1"/>
</dbReference>
<feature type="transmembrane region" description="Helical" evidence="1">
    <location>
        <begin position="233"/>
        <end position="250"/>
    </location>
</feature>
<keyword evidence="1" id="KW-0812">Transmembrane</keyword>
<feature type="transmembrane region" description="Helical" evidence="1">
    <location>
        <begin position="138"/>
        <end position="158"/>
    </location>
</feature>
<organism evidence="3 4">
    <name type="scientific">Bacteroides stercorirosoris</name>
    <dbReference type="NCBI Taxonomy" id="871324"/>
    <lineage>
        <taxon>Bacteria</taxon>
        <taxon>Pseudomonadati</taxon>
        <taxon>Bacteroidota</taxon>
        <taxon>Bacteroidia</taxon>
        <taxon>Bacteroidales</taxon>
        <taxon>Bacteroidaceae</taxon>
        <taxon>Bacteroides</taxon>
    </lineage>
</organism>
<evidence type="ECO:0000313" key="4">
    <source>
        <dbReference type="Proteomes" id="UP000184192"/>
    </source>
</evidence>
<keyword evidence="1" id="KW-0472">Membrane</keyword>
<dbReference type="AlphaFoldDB" id="A0A1M6I3L7"/>
<evidence type="ECO:0000256" key="1">
    <source>
        <dbReference type="SAM" id="Phobius"/>
    </source>
</evidence>
<accession>A0A1M6I3L7</accession>
<protein>
    <submittedName>
        <fullName evidence="3">Fucose 4-O-acetylase</fullName>
    </submittedName>
</protein>
<evidence type="ECO:0000259" key="2">
    <source>
        <dbReference type="Pfam" id="PF01757"/>
    </source>
</evidence>
<name>A0A1M6I3L7_9BACE</name>
<keyword evidence="1" id="KW-1133">Transmembrane helix</keyword>
<dbReference type="RefSeq" id="WP_081795754.1">
    <property type="nucleotide sequence ID" value="NZ_FQZN01000021.1"/>
</dbReference>
<feature type="transmembrane region" description="Helical" evidence="1">
    <location>
        <begin position="300"/>
        <end position="320"/>
    </location>
</feature>
<feature type="transmembrane region" description="Helical" evidence="1">
    <location>
        <begin position="35"/>
        <end position="53"/>
    </location>
</feature>